<name>A0A8T5GEM4_9ARCH</name>
<dbReference type="Proteomes" id="UP000722459">
    <property type="component" value="Unassembled WGS sequence"/>
</dbReference>
<evidence type="ECO:0000313" key="1">
    <source>
        <dbReference type="EMBL" id="MBT4870463.1"/>
    </source>
</evidence>
<proteinExistence type="predicted"/>
<reference evidence="1" key="1">
    <citation type="journal article" date="2021" name="ISME J.">
        <title>Mercury methylation by metabolically versatile and cosmopolitan marine bacteria.</title>
        <authorList>
            <person name="Lin H."/>
            <person name="Ascher D.B."/>
            <person name="Myung Y."/>
            <person name="Lamborg C.H."/>
            <person name="Hallam S.J."/>
            <person name="Gionfriddo C.M."/>
            <person name="Holt K.E."/>
            <person name="Moreau J.W."/>
        </authorList>
    </citation>
    <scope>NUCLEOTIDE SEQUENCE</scope>
    <source>
        <strain evidence="1">SI075_bin30</strain>
    </source>
</reference>
<sequence>MARTLIDLQGPQELILEKALELGLYKTKAEAVRGAINDLGKEYKIFKDAQGLEDELVARKMLREEKEIKAGKRKILSEHEVKKKYGFK</sequence>
<organism evidence="1 2">
    <name type="scientific">Candidatus Iainarchaeum sp</name>
    <dbReference type="NCBI Taxonomy" id="3101447"/>
    <lineage>
        <taxon>Archaea</taxon>
        <taxon>Candidatus Iainarchaeota</taxon>
        <taxon>Candidatus Iainarchaeia</taxon>
        <taxon>Candidatus Iainarchaeales</taxon>
        <taxon>Candidatus Iainarchaeaceae</taxon>
        <taxon>Candidatus Iainarchaeum</taxon>
    </lineage>
</organism>
<protein>
    <submittedName>
        <fullName evidence="1">Uncharacterized protein</fullName>
    </submittedName>
</protein>
<dbReference type="EMBL" id="JABJNZ010000037">
    <property type="protein sequence ID" value="MBT4870463.1"/>
    <property type="molecule type" value="Genomic_DNA"/>
</dbReference>
<evidence type="ECO:0000313" key="2">
    <source>
        <dbReference type="Proteomes" id="UP000722459"/>
    </source>
</evidence>
<gene>
    <name evidence="1" type="ORF">HON47_02730</name>
</gene>
<comment type="caution">
    <text evidence="1">The sequence shown here is derived from an EMBL/GenBank/DDBJ whole genome shotgun (WGS) entry which is preliminary data.</text>
</comment>
<dbReference type="AlphaFoldDB" id="A0A8T5GEM4"/>
<accession>A0A8T5GEM4</accession>